<keyword evidence="4" id="KW-0805">Transcription regulation</keyword>
<dbReference type="Pfam" id="PF00172">
    <property type="entry name" value="Zn_clus"/>
    <property type="match status" value="1"/>
</dbReference>
<name>A0A1S7UJB1_ROSNE</name>
<evidence type="ECO:0000259" key="9">
    <source>
        <dbReference type="PROSITE" id="PS50048"/>
    </source>
</evidence>
<protein>
    <submittedName>
        <fullName evidence="10">Putative zn 2cys6 transcription factor</fullName>
    </submittedName>
</protein>
<dbReference type="InterPro" id="IPR052202">
    <property type="entry name" value="Yeast_MetPath_Reg"/>
</dbReference>
<dbReference type="AlphaFoldDB" id="A0A1S7UJB1"/>
<keyword evidence="11" id="KW-1185">Reference proteome</keyword>
<keyword evidence="7" id="KW-0539">Nucleus</keyword>
<evidence type="ECO:0000256" key="7">
    <source>
        <dbReference type="ARBA" id="ARBA00023242"/>
    </source>
</evidence>
<dbReference type="InterPro" id="IPR007219">
    <property type="entry name" value="XnlR_reg_dom"/>
</dbReference>
<dbReference type="GO" id="GO:0006351">
    <property type="term" value="P:DNA-templated transcription"/>
    <property type="evidence" value="ECO:0007669"/>
    <property type="project" value="InterPro"/>
</dbReference>
<dbReference type="Gene3D" id="4.10.240.10">
    <property type="entry name" value="Zn(2)-C6 fungal-type DNA-binding domain"/>
    <property type="match status" value="1"/>
</dbReference>
<dbReference type="EMBL" id="DF977447">
    <property type="protein sequence ID" value="GAP83341.1"/>
    <property type="molecule type" value="Genomic_DNA"/>
</dbReference>
<evidence type="ECO:0000256" key="1">
    <source>
        <dbReference type="ARBA" id="ARBA00004123"/>
    </source>
</evidence>
<feature type="region of interest" description="Disordered" evidence="8">
    <location>
        <begin position="651"/>
        <end position="670"/>
    </location>
</feature>
<dbReference type="OMA" id="QWWPSVR"/>
<gene>
    <name evidence="10" type="ORF">SAMD00023353_0203090</name>
</gene>
<evidence type="ECO:0000313" key="10">
    <source>
        <dbReference type="EMBL" id="GAP83341.1"/>
    </source>
</evidence>
<evidence type="ECO:0000256" key="2">
    <source>
        <dbReference type="ARBA" id="ARBA00022723"/>
    </source>
</evidence>
<evidence type="ECO:0000256" key="5">
    <source>
        <dbReference type="ARBA" id="ARBA00023125"/>
    </source>
</evidence>
<evidence type="ECO:0000256" key="4">
    <source>
        <dbReference type="ARBA" id="ARBA00023015"/>
    </source>
</evidence>
<keyword evidence="2" id="KW-0479">Metal-binding</keyword>
<dbReference type="PROSITE" id="PS50048">
    <property type="entry name" value="ZN2_CY6_FUNGAL_2"/>
    <property type="match status" value="1"/>
</dbReference>
<proteinExistence type="predicted"/>
<dbReference type="STRING" id="77044.A0A1S7UJB1"/>
<evidence type="ECO:0000313" key="11">
    <source>
        <dbReference type="Proteomes" id="UP000054516"/>
    </source>
</evidence>
<feature type="domain" description="Zn(2)-C6 fungal-type" evidence="9">
    <location>
        <begin position="11"/>
        <end position="39"/>
    </location>
</feature>
<keyword evidence="6" id="KW-0804">Transcription</keyword>
<dbReference type="SMART" id="SM00906">
    <property type="entry name" value="Fungal_trans"/>
    <property type="match status" value="1"/>
</dbReference>
<reference evidence="10" key="1">
    <citation type="submission" date="2016-03" db="EMBL/GenBank/DDBJ databases">
        <title>Draft genome sequence of Rosellinia necatrix.</title>
        <authorList>
            <person name="Kanematsu S."/>
        </authorList>
    </citation>
    <scope>NUCLEOTIDE SEQUENCE [LARGE SCALE GENOMIC DNA]</scope>
    <source>
        <strain evidence="10">W97</strain>
    </source>
</reference>
<dbReference type="CDD" id="cd00067">
    <property type="entry name" value="GAL4"/>
    <property type="match status" value="1"/>
</dbReference>
<dbReference type="PANTHER" id="PTHR47782">
    <property type="entry name" value="ZN(II)2CYS6 TRANSCRIPTION FACTOR (EUROFUNG)-RELATED"/>
    <property type="match status" value="1"/>
</dbReference>
<dbReference type="PANTHER" id="PTHR47782:SF1">
    <property type="entry name" value="PYRIMIDINE PATHWAY REGULATORY PROTEIN 1"/>
    <property type="match status" value="1"/>
</dbReference>
<evidence type="ECO:0000256" key="8">
    <source>
        <dbReference type="SAM" id="MobiDB-lite"/>
    </source>
</evidence>
<dbReference type="GO" id="GO:0000981">
    <property type="term" value="F:DNA-binding transcription factor activity, RNA polymerase II-specific"/>
    <property type="evidence" value="ECO:0007669"/>
    <property type="project" value="InterPro"/>
</dbReference>
<dbReference type="CDD" id="cd12148">
    <property type="entry name" value="fungal_TF_MHR"/>
    <property type="match status" value="1"/>
</dbReference>
<dbReference type="SMART" id="SM00066">
    <property type="entry name" value="GAL4"/>
    <property type="match status" value="1"/>
</dbReference>
<dbReference type="InterPro" id="IPR036864">
    <property type="entry name" value="Zn2-C6_fun-type_DNA-bd_sf"/>
</dbReference>
<feature type="compositionally biased region" description="Acidic residues" evidence="8">
    <location>
        <begin position="438"/>
        <end position="447"/>
    </location>
</feature>
<accession>A0A1S7UJB1</accession>
<dbReference type="OrthoDB" id="25921at2759"/>
<dbReference type="GO" id="GO:0045944">
    <property type="term" value="P:positive regulation of transcription by RNA polymerase II"/>
    <property type="evidence" value="ECO:0007669"/>
    <property type="project" value="TreeGrafter"/>
</dbReference>
<evidence type="ECO:0000256" key="6">
    <source>
        <dbReference type="ARBA" id="ARBA00023163"/>
    </source>
</evidence>
<feature type="region of interest" description="Disordered" evidence="8">
    <location>
        <begin position="429"/>
        <end position="449"/>
    </location>
</feature>
<dbReference type="GO" id="GO:0008270">
    <property type="term" value="F:zinc ion binding"/>
    <property type="evidence" value="ECO:0007669"/>
    <property type="project" value="InterPro"/>
</dbReference>
<keyword evidence="3" id="KW-0862">Zinc</keyword>
<dbReference type="Pfam" id="PF04082">
    <property type="entry name" value="Fungal_trans"/>
    <property type="match status" value="1"/>
</dbReference>
<feature type="compositionally biased region" description="Polar residues" evidence="8">
    <location>
        <begin position="659"/>
        <end position="670"/>
    </location>
</feature>
<dbReference type="SUPFAM" id="SSF57701">
    <property type="entry name" value="Zn2/Cys6 DNA-binding domain"/>
    <property type="match status" value="1"/>
</dbReference>
<dbReference type="Proteomes" id="UP000054516">
    <property type="component" value="Unassembled WGS sequence"/>
</dbReference>
<dbReference type="GO" id="GO:0005634">
    <property type="term" value="C:nucleus"/>
    <property type="evidence" value="ECO:0007669"/>
    <property type="project" value="UniProtKB-SubCell"/>
</dbReference>
<feature type="region of interest" description="Disordered" evidence="8">
    <location>
        <begin position="104"/>
        <end position="139"/>
    </location>
</feature>
<organism evidence="10">
    <name type="scientific">Rosellinia necatrix</name>
    <name type="common">White root-rot fungus</name>
    <dbReference type="NCBI Taxonomy" id="77044"/>
    <lineage>
        <taxon>Eukaryota</taxon>
        <taxon>Fungi</taxon>
        <taxon>Dikarya</taxon>
        <taxon>Ascomycota</taxon>
        <taxon>Pezizomycotina</taxon>
        <taxon>Sordariomycetes</taxon>
        <taxon>Xylariomycetidae</taxon>
        <taxon>Xylariales</taxon>
        <taxon>Xylariaceae</taxon>
        <taxon>Rosellinia</taxon>
    </lineage>
</organism>
<keyword evidence="5" id="KW-0238">DNA-binding</keyword>
<dbReference type="InterPro" id="IPR001138">
    <property type="entry name" value="Zn2Cys6_DnaBD"/>
</dbReference>
<comment type="subcellular location">
    <subcellularLocation>
        <location evidence="1">Nucleus</location>
    </subcellularLocation>
</comment>
<dbReference type="PROSITE" id="PS00463">
    <property type="entry name" value="ZN2_CY6_FUNGAL_1"/>
    <property type="match status" value="1"/>
</dbReference>
<dbReference type="GO" id="GO:0043565">
    <property type="term" value="F:sequence-specific DNA binding"/>
    <property type="evidence" value="ECO:0007669"/>
    <property type="project" value="TreeGrafter"/>
</dbReference>
<sequence>MAQPQRKVRLACQRCRTRRIKCDGQTPACSNCAKVGETCLDVDAQNADIVTPRNFASTARARIQWLENIIRNRLPDVDLTSGPRVDIPPAATTSTRIPEDALASISPASSGLQPLTDTQPSSLKRTFEESSPLGQDEPLSARAHSVALDLGRVSLNSDSIQRHYLGSSSGLLFTSLICVSPSSTRSESGKDAPPSGVLPRGAFVEHYRSLHVLLRRTLPDRQDSILLAQTYLRWIHPHYPVLEPSSLLDAIEALYHCASCHSSSIIVDGGWPESLPGFRWNGQQVPNVMDGGSSTPLPVIAFIAFMIFNIAAIIQVRSRVYDHPPAKYYRTAVQFSADCFSHMSLSTIQALTMLIIHSSYTPAETNLWTLVHIGLAQCVELGIHREHAPTSPEEERSVKLKRYVFYTMYSIDRTISSIQGRPLGFRDETFDVKRPGSDDESPSDDDSLPNRGIELFSAYRFELDEVISDIKTQLYLLPSRSVRFHVPSHPIDDQKRINDTLQSWWRRIASHNNEFSAIWRLKLQIKFHTTMILLFQPSQAIRNPCEESLQAVFNSASYILQGYQNLHDQHGLHYGWKSVQNIFAAGAALIYSFWTSATVQDSANSMMLSRDLRTCSSLLSVGGEWWPSVRKSLLNLGSIIDLTIQRLYTKGPPLKQPRLPTQQPNTSTTEGNTYNFERGGAVHGFDSAGNPSTSSICEYPPTNGNDSHIRDWSTMDPAEPEDPANRLPGQWPEGYTDIEQGIAPEIETFLADFDESNFSWSFPPGGVDQQLEMPTIQNVLQSQ</sequence>
<evidence type="ECO:0000256" key="3">
    <source>
        <dbReference type="ARBA" id="ARBA00022833"/>
    </source>
</evidence>
<feature type="compositionally biased region" description="Polar residues" evidence="8">
    <location>
        <begin position="106"/>
        <end position="124"/>
    </location>
</feature>